<keyword evidence="2" id="KW-1185">Reference proteome</keyword>
<evidence type="ECO:0000313" key="2">
    <source>
        <dbReference type="Proteomes" id="UP001164250"/>
    </source>
</evidence>
<name>A0ACC1BGQ7_9ROSI</name>
<organism evidence="1 2">
    <name type="scientific">Pistacia atlantica</name>
    <dbReference type="NCBI Taxonomy" id="434234"/>
    <lineage>
        <taxon>Eukaryota</taxon>
        <taxon>Viridiplantae</taxon>
        <taxon>Streptophyta</taxon>
        <taxon>Embryophyta</taxon>
        <taxon>Tracheophyta</taxon>
        <taxon>Spermatophyta</taxon>
        <taxon>Magnoliopsida</taxon>
        <taxon>eudicotyledons</taxon>
        <taxon>Gunneridae</taxon>
        <taxon>Pentapetalae</taxon>
        <taxon>rosids</taxon>
        <taxon>malvids</taxon>
        <taxon>Sapindales</taxon>
        <taxon>Anacardiaceae</taxon>
        <taxon>Pistacia</taxon>
    </lineage>
</organism>
<evidence type="ECO:0000313" key="1">
    <source>
        <dbReference type="EMBL" id="KAJ0098061.1"/>
    </source>
</evidence>
<proteinExistence type="predicted"/>
<sequence length="1333" mass="145409">MKKSAEYDACRSYGDHQGVNFHDIIVGDTNSGYLIGTSVTQLNIETVCTSSNLFCFPSTLPGLFSEDHKPREDTLEVSRIQSDGPLPVGSTETRRMASNKTWSSDYGMFGLLNGKTVSCSLNFKESIHELSVQTDGGDQNDFSSCRGTSLNQHSTNVRLSRNSEMSKPGSFGTSSSPKVEISPPVLDWGQEYLFFPSVAFLTVANSCNDSILHVYEPFSTNTQFYPCNFSEILLGPGEEASICFVFLPRWLGLSESRLILQTSSGGFLVSAKGFGVESPYKIQPLMDLDVPSRGRLSKNFSLFNPFDETLHVKEVTAWVSVSLGNTTYQTEANCGAGHFLNSEEIKLLSVKDWLVVESGQVGSSLMAMRPHRNWGIGSRSSESIIEIDFSLGLEGKILGAFCLQLIRSSQNTSDTVIVPLEVDLDRKAAYGDLTGPILVSLQSLVAQDTGGTVVTISLRNRASYMLNLVSISEVADTKLLQIKYMEGLLLFPGTVTKVAVVYCTQLPVELHDSFPEVSNKNRNCKLFVLTNDSSSPQIEIPCQDVIHVCSRHQKDSSIGYEYEAGSVKSGNARTGSLVDGVKLPSKVEALATAEADEFVLTNWKSQGLTSGMSVLDDHEVLFPMVLVGNHRSKWITVKNPSQHPVVMQLILNSGEIIDECRGTDGLIQPPSSGSLEFTRPTRYGFSIAENAVTEGFVHPHGRASFGPILFNPSDRCTWRSSALIRNNLSGVEWLSLRGFGGSLSLVLFEGSESIESVEFSVDLPVTQNLTPDMLFQVEDTTSACSKPLSKELYVKNTGDLPLEVRSIGVSGTECGLDGFMVHTCTGFLLEPGESTKLLISYQTDFSAAMVHRDLELTLATGILVIPMKANLPVLMLNVCKKSVFWRLRKFSIAIIVAACIITSVLYFLYLLMTAPGSEDCIYKDEKNSINTTRSAGKSSRVHRNQRSIKSSVPDEMDCLLSSIGKGKMSKQPSVDGYRDSQNEPQEQDMNAQPSEPTLENHRHANGFSDTLSERGLPSVPSKPAVVKDSDTVEASQTDNLTVRTGKEKGRRRRKRKGACTVLTGLLEVSSSQSGNSTPSSPLSPITSFTSTRTWVPSPDLDQSTESRNSFTQMADQHCEKVQVPELVSEAKILKPQLSQAKVLEPQPSQAKELGLQLSQAKVLEPQFSQAKVLEPQLSQAKVLERQLPGRCRGNNCYISNSERSPGQRRIASKSVLLPSATFPCAGKAVRSASCSTSPLASTSTIAPHARAPGSKICNQKTFKGEPAGFRDEYTYDIWGDHFSRLGLVGRSKDVTAVNSSAMVNYSDSFFVSGPQALRTNSQSRSVSCSNQDG</sequence>
<dbReference type="Proteomes" id="UP001164250">
    <property type="component" value="Chromosome 5"/>
</dbReference>
<reference evidence="2" key="1">
    <citation type="journal article" date="2023" name="G3 (Bethesda)">
        <title>Genome assembly and association tests identify interacting loci associated with vigor, precocity, and sex in interspecific pistachio rootstocks.</title>
        <authorList>
            <person name="Palmer W."/>
            <person name="Jacygrad E."/>
            <person name="Sagayaradj S."/>
            <person name="Cavanaugh K."/>
            <person name="Han R."/>
            <person name="Bertier L."/>
            <person name="Beede B."/>
            <person name="Kafkas S."/>
            <person name="Golino D."/>
            <person name="Preece J."/>
            <person name="Michelmore R."/>
        </authorList>
    </citation>
    <scope>NUCLEOTIDE SEQUENCE [LARGE SCALE GENOMIC DNA]</scope>
</reference>
<accession>A0ACC1BGQ7</accession>
<protein>
    <submittedName>
        <fullName evidence="1">Uncharacterized protein</fullName>
    </submittedName>
</protein>
<comment type="caution">
    <text evidence="1">The sequence shown here is derived from an EMBL/GenBank/DDBJ whole genome shotgun (WGS) entry which is preliminary data.</text>
</comment>
<gene>
    <name evidence="1" type="ORF">Patl1_28745</name>
</gene>
<dbReference type="EMBL" id="CM047901">
    <property type="protein sequence ID" value="KAJ0098061.1"/>
    <property type="molecule type" value="Genomic_DNA"/>
</dbReference>